<organism evidence="1 2">
    <name type="scientific">Lactuca sativa</name>
    <name type="common">Garden lettuce</name>
    <dbReference type="NCBI Taxonomy" id="4236"/>
    <lineage>
        <taxon>Eukaryota</taxon>
        <taxon>Viridiplantae</taxon>
        <taxon>Streptophyta</taxon>
        <taxon>Embryophyta</taxon>
        <taxon>Tracheophyta</taxon>
        <taxon>Spermatophyta</taxon>
        <taxon>Magnoliopsida</taxon>
        <taxon>eudicotyledons</taxon>
        <taxon>Gunneridae</taxon>
        <taxon>Pentapetalae</taxon>
        <taxon>asterids</taxon>
        <taxon>campanulids</taxon>
        <taxon>Asterales</taxon>
        <taxon>Asteraceae</taxon>
        <taxon>Cichorioideae</taxon>
        <taxon>Cichorieae</taxon>
        <taxon>Lactucinae</taxon>
        <taxon>Lactuca</taxon>
    </lineage>
</organism>
<accession>A0A9R1XIH8</accession>
<gene>
    <name evidence="1" type="ORF">LSAT_V11C400196540</name>
</gene>
<dbReference type="EMBL" id="NBSK02000004">
    <property type="protein sequence ID" value="KAJ0213909.1"/>
    <property type="molecule type" value="Genomic_DNA"/>
</dbReference>
<dbReference type="AlphaFoldDB" id="A0A9R1XIH8"/>
<protein>
    <submittedName>
        <fullName evidence="1">Uncharacterized protein</fullName>
    </submittedName>
</protein>
<keyword evidence="2" id="KW-1185">Reference proteome</keyword>
<evidence type="ECO:0000313" key="2">
    <source>
        <dbReference type="Proteomes" id="UP000235145"/>
    </source>
</evidence>
<reference evidence="1 2" key="1">
    <citation type="journal article" date="2017" name="Nat. Commun.">
        <title>Genome assembly with in vitro proximity ligation data and whole-genome triplication in lettuce.</title>
        <authorList>
            <person name="Reyes-Chin-Wo S."/>
            <person name="Wang Z."/>
            <person name="Yang X."/>
            <person name="Kozik A."/>
            <person name="Arikit S."/>
            <person name="Song C."/>
            <person name="Xia L."/>
            <person name="Froenicke L."/>
            <person name="Lavelle D.O."/>
            <person name="Truco M.J."/>
            <person name="Xia R."/>
            <person name="Zhu S."/>
            <person name="Xu C."/>
            <person name="Xu H."/>
            <person name="Xu X."/>
            <person name="Cox K."/>
            <person name="Korf I."/>
            <person name="Meyers B.C."/>
            <person name="Michelmore R.W."/>
        </authorList>
    </citation>
    <scope>NUCLEOTIDE SEQUENCE [LARGE SCALE GENOMIC DNA]</scope>
    <source>
        <strain evidence="2">cv. Salinas</strain>
        <tissue evidence="1">Seedlings</tissue>
    </source>
</reference>
<proteinExistence type="predicted"/>
<comment type="caution">
    <text evidence="1">The sequence shown here is derived from an EMBL/GenBank/DDBJ whole genome shotgun (WGS) entry which is preliminary data.</text>
</comment>
<name>A0A9R1XIH8_LACSA</name>
<sequence>MKNLARSWDRETLTKVLTAYVILHNMVTKEKGKSICSPKYFTRLLSIQNRKIYHNLLKQISKKQFKYNNDIVDEDYNDEENDEEDDDDYYFLFSSLISMFFY</sequence>
<dbReference type="Proteomes" id="UP000235145">
    <property type="component" value="Unassembled WGS sequence"/>
</dbReference>
<evidence type="ECO:0000313" key="1">
    <source>
        <dbReference type="EMBL" id="KAJ0213909.1"/>
    </source>
</evidence>